<evidence type="ECO:0000259" key="2">
    <source>
        <dbReference type="PROSITE" id="PS50097"/>
    </source>
</evidence>
<accession>A0A6A6T0Z4</accession>
<dbReference type="Proteomes" id="UP000799324">
    <property type="component" value="Unassembled WGS sequence"/>
</dbReference>
<dbReference type="SUPFAM" id="SSF54695">
    <property type="entry name" value="POZ domain"/>
    <property type="match status" value="1"/>
</dbReference>
<dbReference type="PANTHER" id="PTHR47843">
    <property type="entry name" value="BTB DOMAIN-CONTAINING PROTEIN-RELATED"/>
    <property type="match status" value="1"/>
</dbReference>
<dbReference type="PROSITE" id="PS50097">
    <property type="entry name" value="BTB"/>
    <property type="match status" value="1"/>
</dbReference>
<dbReference type="InterPro" id="IPR011333">
    <property type="entry name" value="SKP1/BTB/POZ_sf"/>
</dbReference>
<feature type="region of interest" description="Disordered" evidence="1">
    <location>
        <begin position="230"/>
        <end position="268"/>
    </location>
</feature>
<evidence type="ECO:0000313" key="3">
    <source>
        <dbReference type="EMBL" id="KAF2653382.1"/>
    </source>
</evidence>
<organism evidence="3 4">
    <name type="scientific">Lophiostoma macrostomum CBS 122681</name>
    <dbReference type="NCBI Taxonomy" id="1314788"/>
    <lineage>
        <taxon>Eukaryota</taxon>
        <taxon>Fungi</taxon>
        <taxon>Dikarya</taxon>
        <taxon>Ascomycota</taxon>
        <taxon>Pezizomycotina</taxon>
        <taxon>Dothideomycetes</taxon>
        <taxon>Pleosporomycetidae</taxon>
        <taxon>Pleosporales</taxon>
        <taxon>Lophiostomataceae</taxon>
        <taxon>Lophiostoma</taxon>
    </lineage>
</organism>
<sequence>MPLLPLRPSQAAQDGIIITFEIGPDHVKYQVHRNLLTHYSEYFQKALSRPWRESEDSKVVLDDIDPSTFDVFINWLYHQNVPSTLDDWLPYSEKGEDWHGTPQAWNLQLQLIAQAIIRTIAFGDRFMAHGFHSAVSNVFHDMSTTWYNFSNATVLCAFDNLHSDHALLDCIVARRCKGGIVNRILGRQVPNQGITDDQLPYDFLLRAFETYGDMVDVFHYMPHLREQQAETDLQTVSSPDGQNADPDLQSHASFSQEAYSDETGSSGW</sequence>
<feature type="compositionally biased region" description="Polar residues" evidence="1">
    <location>
        <begin position="250"/>
        <end position="268"/>
    </location>
</feature>
<dbReference type="OrthoDB" id="194443at2759"/>
<dbReference type="Gene3D" id="3.30.710.10">
    <property type="entry name" value="Potassium Channel Kv1.1, Chain A"/>
    <property type="match status" value="1"/>
</dbReference>
<evidence type="ECO:0000313" key="4">
    <source>
        <dbReference type="Proteomes" id="UP000799324"/>
    </source>
</evidence>
<evidence type="ECO:0000256" key="1">
    <source>
        <dbReference type="SAM" id="MobiDB-lite"/>
    </source>
</evidence>
<dbReference type="AlphaFoldDB" id="A0A6A6T0Z4"/>
<dbReference type="InterPro" id="IPR000210">
    <property type="entry name" value="BTB/POZ_dom"/>
</dbReference>
<protein>
    <recommendedName>
        <fullName evidence="2">BTB domain-containing protein</fullName>
    </recommendedName>
</protein>
<gene>
    <name evidence="3" type="ORF">K491DRAFT_718104</name>
</gene>
<dbReference type="CDD" id="cd18186">
    <property type="entry name" value="BTB_POZ_ZBTB_KLHL-like"/>
    <property type="match status" value="1"/>
</dbReference>
<dbReference type="Pfam" id="PF00651">
    <property type="entry name" value="BTB"/>
    <property type="match status" value="1"/>
</dbReference>
<keyword evidence="4" id="KW-1185">Reference proteome</keyword>
<dbReference type="EMBL" id="MU004382">
    <property type="protein sequence ID" value="KAF2653382.1"/>
    <property type="molecule type" value="Genomic_DNA"/>
</dbReference>
<name>A0A6A6T0Z4_9PLEO</name>
<feature type="domain" description="BTB" evidence="2">
    <location>
        <begin position="14"/>
        <end position="85"/>
    </location>
</feature>
<reference evidence="3" key="1">
    <citation type="journal article" date="2020" name="Stud. Mycol.">
        <title>101 Dothideomycetes genomes: a test case for predicting lifestyles and emergence of pathogens.</title>
        <authorList>
            <person name="Haridas S."/>
            <person name="Albert R."/>
            <person name="Binder M."/>
            <person name="Bloem J."/>
            <person name="Labutti K."/>
            <person name="Salamov A."/>
            <person name="Andreopoulos B."/>
            <person name="Baker S."/>
            <person name="Barry K."/>
            <person name="Bills G."/>
            <person name="Bluhm B."/>
            <person name="Cannon C."/>
            <person name="Castanera R."/>
            <person name="Culley D."/>
            <person name="Daum C."/>
            <person name="Ezra D."/>
            <person name="Gonzalez J."/>
            <person name="Henrissat B."/>
            <person name="Kuo A."/>
            <person name="Liang C."/>
            <person name="Lipzen A."/>
            <person name="Lutzoni F."/>
            <person name="Magnuson J."/>
            <person name="Mondo S."/>
            <person name="Nolan M."/>
            <person name="Ohm R."/>
            <person name="Pangilinan J."/>
            <person name="Park H.-J."/>
            <person name="Ramirez L."/>
            <person name="Alfaro M."/>
            <person name="Sun H."/>
            <person name="Tritt A."/>
            <person name="Yoshinaga Y."/>
            <person name="Zwiers L.-H."/>
            <person name="Turgeon B."/>
            <person name="Goodwin S."/>
            <person name="Spatafora J."/>
            <person name="Crous P."/>
            <person name="Grigoriev I."/>
        </authorList>
    </citation>
    <scope>NUCLEOTIDE SEQUENCE</scope>
    <source>
        <strain evidence="3">CBS 122681</strain>
    </source>
</reference>
<proteinExistence type="predicted"/>
<dbReference type="PANTHER" id="PTHR47843:SF2">
    <property type="entry name" value="BTB DOMAIN-CONTAINING PROTEIN"/>
    <property type="match status" value="1"/>
</dbReference>
<feature type="compositionally biased region" description="Polar residues" evidence="1">
    <location>
        <begin position="230"/>
        <end position="241"/>
    </location>
</feature>